<feature type="region of interest" description="Disordered" evidence="1">
    <location>
        <begin position="195"/>
        <end position="223"/>
    </location>
</feature>
<organism evidence="2 3">
    <name type="scientific">Tropilaelaps mercedesae</name>
    <dbReference type="NCBI Taxonomy" id="418985"/>
    <lineage>
        <taxon>Eukaryota</taxon>
        <taxon>Metazoa</taxon>
        <taxon>Ecdysozoa</taxon>
        <taxon>Arthropoda</taxon>
        <taxon>Chelicerata</taxon>
        <taxon>Arachnida</taxon>
        <taxon>Acari</taxon>
        <taxon>Parasitiformes</taxon>
        <taxon>Mesostigmata</taxon>
        <taxon>Gamasina</taxon>
        <taxon>Dermanyssoidea</taxon>
        <taxon>Laelapidae</taxon>
        <taxon>Tropilaelaps</taxon>
    </lineage>
</organism>
<dbReference type="AlphaFoldDB" id="A0A1V9XN62"/>
<reference evidence="2 3" key="1">
    <citation type="journal article" date="2017" name="Gigascience">
        <title>Draft genome of the honey bee ectoparasitic mite, Tropilaelaps mercedesae, is shaped by the parasitic life history.</title>
        <authorList>
            <person name="Dong X."/>
            <person name="Armstrong S.D."/>
            <person name="Xia D."/>
            <person name="Makepeace B.L."/>
            <person name="Darby A.C."/>
            <person name="Kadowaki T."/>
        </authorList>
    </citation>
    <scope>NUCLEOTIDE SEQUENCE [LARGE SCALE GENOMIC DNA]</scope>
    <source>
        <strain evidence="2">Wuxi-XJTLU</strain>
    </source>
</reference>
<feature type="region of interest" description="Disordered" evidence="1">
    <location>
        <begin position="54"/>
        <end position="73"/>
    </location>
</feature>
<sequence>MVRIATVAVRRSLEVARDVRERGTDNSPAFEANRSTTRVICGPLRYRVTSRLPQPPVFQSRTTGRRQSGAEVPSCRIRLVSPGGARPIASKPANGLLSPVCDAPENSGTASPIVKPASPAERSGHWRKKNIIIEKKLRKKNQEDDVRRVRPAGTFIAFMLLFHSTATAAYDPFDYREEYNLANVVTVSAPRVISATDQANGNKNRKHDNHGSKDADPEQGMSPVAVRMEVGFGPVLRRY</sequence>
<evidence type="ECO:0000313" key="2">
    <source>
        <dbReference type="EMBL" id="OQR74916.1"/>
    </source>
</evidence>
<protein>
    <submittedName>
        <fullName evidence="2">Uncharacterized protein</fullName>
    </submittedName>
</protein>
<comment type="caution">
    <text evidence="2">The sequence shown here is derived from an EMBL/GenBank/DDBJ whole genome shotgun (WGS) entry which is preliminary data.</text>
</comment>
<keyword evidence="3" id="KW-1185">Reference proteome</keyword>
<dbReference type="Proteomes" id="UP000192247">
    <property type="component" value="Unassembled WGS sequence"/>
</dbReference>
<name>A0A1V9XN62_9ACAR</name>
<accession>A0A1V9XN62</accession>
<proteinExistence type="predicted"/>
<evidence type="ECO:0000313" key="3">
    <source>
        <dbReference type="Proteomes" id="UP000192247"/>
    </source>
</evidence>
<dbReference type="InParanoid" id="A0A1V9XN62"/>
<evidence type="ECO:0000256" key="1">
    <source>
        <dbReference type="SAM" id="MobiDB-lite"/>
    </source>
</evidence>
<dbReference type="EMBL" id="MNPL01007168">
    <property type="protein sequence ID" value="OQR74916.1"/>
    <property type="molecule type" value="Genomic_DNA"/>
</dbReference>
<feature type="compositionally biased region" description="Polar residues" evidence="1">
    <location>
        <begin position="57"/>
        <end position="66"/>
    </location>
</feature>
<gene>
    <name evidence="2" type="ORF">BIW11_08765</name>
</gene>